<keyword evidence="4 7" id="KW-0812">Transmembrane</keyword>
<evidence type="ECO:0000256" key="3">
    <source>
        <dbReference type="ARBA" id="ARBA00022475"/>
    </source>
</evidence>
<proteinExistence type="inferred from homology"/>
<organism evidence="9 10">
    <name type="scientific">Paeniglutamicibacter terrestris</name>
    <dbReference type="NCBI Taxonomy" id="2723403"/>
    <lineage>
        <taxon>Bacteria</taxon>
        <taxon>Bacillati</taxon>
        <taxon>Actinomycetota</taxon>
        <taxon>Actinomycetes</taxon>
        <taxon>Micrococcales</taxon>
        <taxon>Micrococcaceae</taxon>
        <taxon>Paeniglutamicibacter</taxon>
    </lineage>
</organism>
<feature type="transmembrane region" description="Helical" evidence="7">
    <location>
        <begin position="106"/>
        <end position="127"/>
    </location>
</feature>
<comment type="similarity">
    <text evidence="7">Belongs to the binding-protein-dependent transport system permease family.</text>
</comment>
<evidence type="ECO:0000313" key="10">
    <source>
        <dbReference type="Proteomes" id="UP000746595"/>
    </source>
</evidence>
<feature type="transmembrane region" description="Helical" evidence="7">
    <location>
        <begin position="9"/>
        <end position="28"/>
    </location>
</feature>
<evidence type="ECO:0000256" key="6">
    <source>
        <dbReference type="ARBA" id="ARBA00023136"/>
    </source>
</evidence>
<feature type="transmembrane region" description="Helical" evidence="7">
    <location>
        <begin position="139"/>
        <end position="156"/>
    </location>
</feature>
<evidence type="ECO:0000313" key="9">
    <source>
        <dbReference type="EMBL" id="NKG22093.1"/>
    </source>
</evidence>
<feature type="transmembrane region" description="Helical" evidence="7">
    <location>
        <begin position="373"/>
        <end position="391"/>
    </location>
</feature>
<evidence type="ECO:0000256" key="4">
    <source>
        <dbReference type="ARBA" id="ARBA00022692"/>
    </source>
</evidence>
<evidence type="ECO:0000259" key="8">
    <source>
        <dbReference type="PROSITE" id="PS50928"/>
    </source>
</evidence>
<feature type="transmembrane region" description="Helical" evidence="7">
    <location>
        <begin position="284"/>
        <end position="301"/>
    </location>
</feature>
<dbReference type="Gene3D" id="1.10.3720.10">
    <property type="entry name" value="MetI-like"/>
    <property type="match status" value="1"/>
</dbReference>
<keyword evidence="10" id="KW-1185">Reference proteome</keyword>
<protein>
    <submittedName>
        <fullName evidence="9">ABC transporter permease</fullName>
    </submittedName>
</protein>
<dbReference type="InterPro" id="IPR000515">
    <property type="entry name" value="MetI-like"/>
</dbReference>
<dbReference type="InterPro" id="IPR035906">
    <property type="entry name" value="MetI-like_sf"/>
</dbReference>
<feature type="transmembrane region" description="Helical" evidence="7">
    <location>
        <begin position="229"/>
        <end position="250"/>
    </location>
</feature>
<feature type="transmembrane region" description="Helical" evidence="7">
    <location>
        <begin position="313"/>
        <end position="334"/>
    </location>
</feature>
<evidence type="ECO:0000256" key="1">
    <source>
        <dbReference type="ARBA" id="ARBA00004651"/>
    </source>
</evidence>
<name>A0ABX1G750_9MICC</name>
<evidence type="ECO:0000256" key="7">
    <source>
        <dbReference type="RuleBase" id="RU363032"/>
    </source>
</evidence>
<dbReference type="PANTHER" id="PTHR43163">
    <property type="entry name" value="DIPEPTIDE TRANSPORT SYSTEM PERMEASE PROTEIN DPPB-RELATED"/>
    <property type="match status" value="1"/>
</dbReference>
<gene>
    <name evidence="9" type="ORF">HED64_15440</name>
</gene>
<evidence type="ECO:0000256" key="5">
    <source>
        <dbReference type="ARBA" id="ARBA00022989"/>
    </source>
</evidence>
<keyword evidence="5 7" id="KW-1133">Transmembrane helix</keyword>
<dbReference type="Proteomes" id="UP000746595">
    <property type="component" value="Unassembled WGS sequence"/>
</dbReference>
<keyword evidence="3" id="KW-1003">Cell membrane</keyword>
<dbReference type="PROSITE" id="PS50928">
    <property type="entry name" value="ABC_TM1"/>
    <property type="match status" value="1"/>
</dbReference>
<sequence>MLRFILRRLGASIGILFAASLLLYVLVINSGDPLSELRESNAENRETLMQRRIEFMNLDMPWYMRYWTWLVGVGKCFTLQCDLGTSRQGVEVNSLLALAAGSTLRLVLLATVLAAVLGIAIGVLTAVRQYSGLDYGVTFITFLFFSLPVFWAAVLLKEYMAIGYNDWIKDPAFSPLQIIVIALIVGFLMQVFLAGTIKRRIITFAVAAAFVAVVIPYLTWLNFFRYPQLGFGGILLLGLGVALSGTAMTVGLRNTKVLYPAVATVVLGAIIYFVTFGLLESPNWYILIAGAILAVIIPALLGKYMGGHLRGPAMGVSIVTGLVMAALTAIDHIFRAWPGFLLLKPRPIATIGSQTPNFAGDFWESFLDKGTQLLLPTILLAIISLASYSRYTRSSMLEVGQQDYIRTARSKGLSERTVIFRHAFRNAMIPIATIAAFDFAGLIGGAVITESVFGWRGMGELFRTGLTQVDPAPVMAFFLVTGTAAVVFNMLADIFYAILDPRIRV</sequence>
<dbReference type="CDD" id="cd06261">
    <property type="entry name" value="TM_PBP2"/>
    <property type="match status" value="1"/>
</dbReference>
<dbReference type="PRINTS" id="PR00173">
    <property type="entry name" value="EDTRNSPORT"/>
</dbReference>
<comment type="subcellular location">
    <subcellularLocation>
        <location evidence="1 7">Cell membrane</location>
        <topology evidence="1 7">Multi-pass membrane protein</topology>
    </subcellularLocation>
</comment>
<accession>A0ABX1G750</accession>
<feature type="domain" description="ABC transmembrane type-1" evidence="8">
    <location>
        <begin position="100"/>
        <end position="492"/>
    </location>
</feature>
<reference evidence="9 10" key="1">
    <citation type="submission" date="2020-04" db="EMBL/GenBank/DDBJ databases">
        <title>Paeniglutamicibacter sp. ANT13_2, a novel actinomycete isolated from sediment in Antarctica.</title>
        <authorList>
            <person name="Sakdapetsiri C."/>
            <person name="Pinyakong O."/>
        </authorList>
    </citation>
    <scope>NUCLEOTIDE SEQUENCE [LARGE SCALE GENOMIC DNA]</scope>
    <source>
        <strain evidence="9 10">ANT13_2</strain>
    </source>
</reference>
<keyword evidence="2 7" id="KW-0813">Transport</keyword>
<dbReference type="SUPFAM" id="SSF161098">
    <property type="entry name" value="MetI-like"/>
    <property type="match status" value="1"/>
</dbReference>
<keyword evidence="6 7" id="KW-0472">Membrane</keyword>
<feature type="transmembrane region" description="Helical" evidence="7">
    <location>
        <begin position="176"/>
        <end position="194"/>
    </location>
</feature>
<evidence type="ECO:0000256" key="2">
    <source>
        <dbReference type="ARBA" id="ARBA00022448"/>
    </source>
</evidence>
<feature type="transmembrane region" description="Helical" evidence="7">
    <location>
        <begin position="201"/>
        <end position="223"/>
    </location>
</feature>
<feature type="transmembrane region" description="Helical" evidence="7">
    <location>
        <begin position="257"/>
        <end position="278"/>
    </location>
</feature>
<feature type="transmembrane region" description="Helical" evidence="7">
    <location>
        <begin position="475"/>
        <end position="499"/>
    </location>
</feature>
<dbReference type="EMBL" id="JAAWVT010000008">
    <property type="protein sequence ID" value="NKG22093.1"/>
    <property type="molecule type" value="Genomic_DNA"/>
</dbReference>
<dbReference type="Pfam" id="PF00528">
    <property type="entry name" value="BPD_transp_1"/>
    <property type="match status" value="1"/>
</dbReference>
<dbReference type="PANTHER" id="PTHR43163:SF6">
    <property type="entry name" value="DIPEPTIDE TRANSPORT SYSTEM PERMEASE PROTEIN DPPB-RELATED"/>
    <property type="match status" value="1"/>
</dbReference>
<feature type="transmembrane region" description="Helical" evidence="7">
    <location>
        <begin position="431"/>
        <end position="455"/>
    </location>
</feature>
<comment type="caution">
    <text evidence="9">The sequence shown here is derived from an EMBL/GenBank/DDBJ whole genome shotgun (WGS) entry which is preliminary data.</text>
</comment>
<dbReference type="RefSeq" id="WP_168152879.1">
    <property type="nucleotide sequence ID" value="NZ_JAAWVT010000008.1"/>
</dbReference>